<dbReference type="InterPro" id="IPR001680">
    <property type="entry name" value="WD40_rpt"/>
</dbReference>
<evidence type="ECO:0000259" key="5">
    <source>
        <dbReference type="Pfam" id="PF12894"/>
    </source>
</evidence>
<sequence length="298" mass="32836">MAVPATAMGPSALGQSGPGSLAPWCSVSSGPSRYVVGMQELFRGHSKTREFPAHSAKVHSVAWSCDGRRLASGSFDKTASVFLLEKDRLENINICWSPDGQTIAVGNKDDVVTFIDAKTHRSKAEEQFKFEVNEISWNNDNNMFFLTNGNGCINILSYPELKPVQSINAHPSNCICIKFDPMGKYFATGSADALVSLWDVDELVCVRCFSRLDWPVRTLSFSHDGKMLASASEDHFIDIAEVETGDKLWEVQCESPTFTVAWHPKRPLLAFACDDKDGKYDSSREAGTVKLFGLPNDP</sequence>
<keyword evidence="2" id="KW-0677">Repeat</keyword>
<dbReference type="GO" id="GO:0006406">
    <property type="term" value="P:mRNA export from nucleus"/>
    <property type="evidence" value="ECO:0007669"/>
    <property type="project" value="Ensembl"/>
</dbReference>
<gene>
    <name evidence="6" type="primary">THOC3</name>
</gene>
<evidence type="ECO:0000256" key="3">
    <source>
        <dbReference type="ARBA" id="ARBA00046343"/>
    </source>
</evidence>
<organism evidence="6 7">
    <name type="scientific">Cavia porcellus</name>
    <name type="common">Guinea pig</name>
    <dbReference type="NCBI Taxonomy" id="10141"/>
    <lineage>
        <taxon>Eukaryota</taxon>
        <taxon>Metazoa</taxon>
        <taxon>Chordata</taxon>
        <taxon>Craniata</taxon>
        <taxon>Vertebrata</taxon>
        <taxon>Euteleostomi</taxon>
        <taxon>Mammalia</taxon>
        <taxon>Eutheria</taxon>
        <taxon>Euarchontoglires</taxon>
        <taxon>Glires</taxon>
        <taxon>Rodentia</taxon>
        <taxon>Hystricomorpha</taxon>
        <taxon>Caviidae</taxon>
        <taxon>Cavia</taxon>
    </lineage>
</organism>
<dbReference type="InterPro" id="IPR015943">
    <property type="entry name" value="WD40/YVTN_repeat-like_dom_sf"/>
</dbReference>
<dbReference type="InParanoid" id="H0WBQ1"/>
<dbReference type="EMBL" id="AAKN02022891">
    <property type="status" value="NOT_ANNOTATED_CDS"/>
    <property type="molecule type" value="Genomic_DNA"/>
</dbReference>
<accession>H0WBQ1</accession>
<feature type="domain" description="Anaphase-promoting complex subunit 4-like WD40" evidence="5">
    <location>
        <begin position="213"/>
        <end position="263"/>
    </location>
</feature>
<dbReference type="SMART" id="SM00320">
    <property type="entry name" value="WD40"/>
    <property type="match status" value="5"/>
</dbReference>
<evidence type="ECO:0000313" key="6">
    <source>
        <dbReference type="Ensembl" id="ENSCPOP00000020417.2"/>
    </source>
</evidence>
<dbReference type="Proteomes" id="UP000005447">
    <property type="component" value="Unassembled WGS sequence"/>
</dbReference>
<evidence type="ECO:0000256" key="1">
    <source>
        <dbReference type="ARBA" id="ARBA00022574"/>
    </source>
</evidence>
<dbReference type="STRING" id="10141.ENSCPOP00000020417"/>
<dbReference type="AlphaFoldDB" id="H0WBQ1"/>
<evidence type="ECO:0000256" key="4">
    <source>
        <dbReference type="PROSITE-ProRule" id="PRU00221"/>
    </source>
</evidence>
<dbReference type="EMBL" id="AAKN02022893">
    <property type="status" value="NOT_ANNOTATED_CDS"/>
    <property type="molecule type" value="Genomic_DNA"/>
</dbReference>
<evidence type="ECO:0000313" key="7">
    <source>
        <dbReference type="Proteomes" id="UP000005447"/>
    </source>
</evidence>
<feature type="repeat" description="WD" evidence="4">
    <location>
        <begin position="167"/>
        <end position="201"/>
    </location>
</feature>
<proteinExistence type="inferred from homology"/>
<dbReference type="Pfam" id="PF00400">
    <property type="entry name" value="WD40"/>
    <property type="match status" value="2"/>
</dbReference>
<name>H0WBQ1_CAVPO</name>
<dbReference type="PANTHER" id="PTHR22839:SF0">
    <property type="entry name" value="THO COMPLEX SUBUNIT 3"/>
    <property type="match status" value="1"/>
</dbReference>
<dbReference type="GO" id="GO:0000445">
    <property type="term" value="C:THO complex part of transcription export complex"/>
    <property type="evidence" value="ECO:0007669"/>
    <property type="project" value="Ensembl"/>
</dbReference>
<keyword evidence="1 4" id="KW-0853">WD repeat</keyword>
<dbReference type="Pfam" id="PF12894">
    <property type="entry name" value="ANAPC4_WD40"/>
    <property type="match status" value="1"/>
</dbReference>
<dbReference type="HOGENOM" id="CLU_045202_0_0_1"/>
<evidence type="ECO:0000256" key="2">
    <source>
        <dbReference type="ARBA" id="ARBA00022737"/>
    </source>
</evidence>
<dbReference type="Ensembl" id="ENSCPOT00000024195.2">
    <property type="protein sequence ID" value="ENSCPOP00000020417.2"/>
    <property type="gene ID" value="ENSCPOG00000025805.2"/>
</dbReference>
<dbReference type="InterPro" id="IPR024977">
    <property type="entry name" value="Apc4-like_WD40_dom"/>
</dbReference>
<dbReference type="GeneTree" id="ENSGT00940000158129"/>
<dbReference type="OMA" id="WNADGRH"/>
<comment type="similarity">
    <text evidence="3">Belongs to the THOC3 family.</text>
</comment>
<dbReference type="InterPro" id="IPR040132">
    <property type="entry name" value="Tex1/THOC3"/>
</dbReference>
<dbReference type="PROSITE" id="PS50294">
    <property type="entry name" value="WD_REPEATS_REGION"/>
    <property type="match status" value="1"/>
</dbReference>
<dbReference type="EMBL" id="AAKN02022892">
    <property type="status" value="NOT_ANNOTATED_CDS"/>
    <property type="molecule type" value="Genomic_DNA"/>
</dbReference>
<dbReference type="PROSITE" id="PS50082">
    <property type="entry name" value="WD_REPEATS_2"/>
    <property type="match status" value="2"/>
</dbReference>
<dbReference type="Gene3D" id="2.130.10.10">
    <property type="entry name" value="YVTN repeat-like/Quinoprotein amine dehydrogenase"/>
    <property type="match status" value="2"/>
</dbReference>
<dbReference type="GO" id="GO:0000781">
    <property type="term" value="C:chromosome, telomeric region"/>
    <property type="evidence" value="ECO:0007669"/>
    <property type="project" value="Ensembl"/>
</dbReference>
<dbReference type="PANTHER" id="PTHR22839">
    <property type="entry name" value="THO COMPLEX SUBUNIT 3 THO3"/>
    <property type="match status" value="1"/>
</dbReference>
<protein>
    <submittedName>
        <fullName evidence="6">THO complex subunit 3</fullName>
    </submittedName>
</protein>
<dbReference type="SUPFAM" id="SSF50978">
    <property type="entry name" value="WD40 repeat-like"/>
    <property type="match status" value="1"/>
</dbReference>
<feature type="repeat" description="WD" evidence="4">
    <location>
        <begin position="51"/>
        <end position="92"/>
    </location>
</feature>
<reference evidence="6" key="2">
    <citation type="submission" date="2025-08" db="UniProtKB">
        <authorList>
            <consortium name="Ensembl"/>
        </authorList>
    </citation>
    <scope>IDENTIFICATION</scope>
    <source>
        <strain evidence="6">2N</strain>
    </source>
</reference>
<dbReference type="InterPro" id="IPR036322">
    <property type="entry name" value="WD40_repeat_dom_sf"/>
</dbReference>
<dbReference type="FunCoup" id="H0WBQ1">
    <property type="interactions" value="2329"/>
</dbReference>
<dbReference type="VEuPathDB" id="HostDB:ENSCPOG00000025805"/>
<reference evidence="7" key="1">
    <citation type="journal article" date="2011" name="Nature">
        <title>A high-resolution map of human evolutionary constraint using 29 mammals.</title>
        <authorList>
            <person name="Lindblad-Toh K."/>
            <person name="Garber M."/>
            <person name="Zuk O."/>
            <person name="Lin M.F."/>
            <person name="Parker B.J."/>
            <person name="Washietl S."/>
            <person name="Kheradpour P."/>
            <person name="Ernst J."/>
            <person name="Jordan G."/>
            <person name="Mauceli E."/>
            <person name="Ward L.D."/>
            <person name="Lowe C.B."/>
            <person name="Holloway A.K."/>
            <person name="Clamp M."/>
            <person name="Gnerre S."/>
            <person name="Alfoldi J."/>
            <person name="Beal K."/>
            <person name="Chang J."/>
            <person name="Clawson H."/>
            <person name="Cuff J."/>
            <person name="Di Palma F."/>
            <person name="Fitzgerald S."/>
            <person name="Flicek P."/>
            <person name="Guttman M."/>
            <person name="Hubisz M.J."/>
            <person name="Jaffe D.B."/>
            <person name="Jungreis I."/>
            <person name="Kent W.J."/>
            <person name="Kostka D."/>
            <person name="Lara M."/>
            <person name="Martins A.L."/>
            <person name="Massingham T."/>
            <person name="Moltke I."/>
            <person name="Raney B.J."/>
            <person name="Rasmussen M.D."/>
            <person name="Robinson J."/>
            <person name="Stark A."/>
            <person name="Vilella A.J."/>
            <person name="Wen J."/>
            <person name="Xie X."/>
            <person name="Zody M.C."/>
            <person name="Baldwin J."/>
            <person name="Bloom T."/>
            <person name="Chin C.W."/>
            <person name="Heiman D."/>
            <person name="Nicol R."/>
            <person name="Nusbaum C."/>
            <person name="Young S."/>
            <person name="Wilkinson J."/>
            <person name="Worley K.C."/>
            <person name="Kovar C.L."/>
            <person name="Muzny D.M."/>
            <person name="Gibbs R.A."/>
            <person name="Cree A."/>
            <person name="Dihn H.H."/>
            <person name="Fowler G."/>
            <person name="Jhangiani S."/>
            <person name="Joshi V."/>
            <person name="Lee S."/>
            <person name="Lewis L.R."/>
            <person name="Nazareth L.V."/>
            <person name="Okwuonu G."/>
            <person name="Santibanez J."/>
            <person name="Warren W.C."/>
            <person name="Mardis E.R."/>
            <person name="Weinstock G.M."/>
            <person name="Wilson R.K."/>
            <person name="Delehaunty K."/>
            <person name="Dooling D."/>
            <person name="Fronik C."/>
            <person name="Fulton L."/>
            <person name="Fulton B."/>
            <person name="Graves T."/>
            <person name="Minx P."/>
            <person name="Sodergren E."/>
            <person name="Birney E."/>
            <person name="Margulies E.H."/>
            <person name="Herrero J."/>
            <person name="Green E.D."/>
            <person name="Haussler D."/>
            <person name="Siepel A."/>
            <person name="Goldman N."/>
            <person name="Pollard K.S."/>
            <person name="Pedersen J.S."/>
            <person name="Lander E.S."/>
            <person name="Kellis M."/>
        </authorList>
    </citation>
    <scope>NUCLEOTIDE SEQUENCE [LARGE SCALE GENOMIC DNA]</scope>
    <source>
        <strain evidence="7">2N</strain>
    </source>
</reference>
<dbReference type="Bgee" id="ENSCPOG00000025805">
    <property type="expression patterns" value="Expressed in liver and 12 other cell types or tissues"/>
</dbReference>
<dbReference type="FunFam" id="2.130.10.10:FF:000122">
    <property type="entry name" value="THO complex subunit 3"/>
    <property type="match status" value="1"/>
</dbReference>
<reference evidence="6" key="3">
    <citation type="submission" date="2025-09" db="UniProtKB">
        <authorList>
            <consortium name="Ensembl"/>
        </authorList>
    </citation>
    <scope>IDENTIFICATION</scope>
    <source>
        <strain evidence="6">2N</strain>
    </source>
</reference>
<keyword evidence="7" id="KW-1185">Reference proteome</keyword>